<evidence type="ECO:0000313" key="2">
    <source>
        <dbReference type="Proteomes" id="UP000008144"/>
    </source>
</evidence>
<keyword evidence="2" id="KW-1185">Reference proteome</keyword>
<dbReference type="HOGENOM" id="CLU_2873416_0_0_1"/>
<dbReference type="InParanoid" id="H2Y3H3"/>
<dbReference type="EMBL" id="EAAA01001209">
    <property type="status" value="NOT_ANNOTATED_CDS"/>
    <property type="molecule type" value="Genomic_DNA"/>
</dbReference>
<name>H2Y3H3_CIOIN</name>
<dbReference type="AlphaFoldDB" id="H2Y3H3"/>
<dbReference type="Ensembl" id="ENSCINT00000035178.1">
    <property type="protein sequence ID" value="ENSCINP00000036458.1"/>
    <property type="gene ID" value="ENSCING00000023313.1"/>
</dbReference>
<reference evidence="2" key="1">
    <citation type="journal article" date="2002" name="Science">
        <title>The draft genome of Ciona intestinalis: insights into chordate and vertebrate origins.</title>
        <authorList>
            <person name="Dehal P."/>
            <person name="Satou Y."/>
            <person name="Campbell R.K."/>
            <person name="Chapman J."/>
            <person name="Degnan B."/>
            <person name="De Tomaso A."/>
            <person name="Davidson B."/>
            <person name="Di Gregorio A."/>
            <person name="Gelpke M."/>
            <person name="Goodstein D.M."/>
            <person name="Harafuji N."/>
            <person name="Hastings K.E."/>
            <person name="Ho I."/>
            <person name="Hotta K."/>
            <person name="Huang W."/>
            <person name="Kawashima T."/>
            <person name="Lemaire P."/>
            <person name="Martinez D."/>
            <person name="Meinertzhagen I.A."/>
            <person name="Necula S."/>
            <person name="Nonaka M."/>
            <person name="Putnam N."/>
            <person name="Rash S."/>
            <person name="Saiga H."/>
            <person name="Satake M."/>
            <person name="Terry A."/>
            <person name="Yamada L."/>
            <person name="Wang H.G."/>
            <person name="Awazu S."/>
            <person name="Azumi K."/>
            <person name="Boore J."/>
            <person name="Branno M."/>
            <person name="Chin-Bow S."/>
            <person name="DeSantis R."/>
            <person name="Doyle S."/>
            <person name="Francino P."/>
            <person name="Keys D.N."/>
            <person name="Haga S."/>
            <person name="Hayashi H."/>
            <person name="Hino K."/>
            <person name="Imai K.S."/>
            <person name="Inaba K."/>
            <person name="Kano S."/>
            <person name="Kobayashi K."/>
            <person name="Kobayashi M."/>
            <person name="Lee B.I."/>
            <person name="Makabe K.W."/>
            <person name="Manohar C."/>
            <person name="Matassi G."/>
            <person name="Medina M."/>
            <person name="Mochizuki Y."/>
            <person name="Mount S."/>
            <person name="Morishita T."/>
            <person name="Miura S."/>
            <person name="Nakayama A."/>
            <person name="Nishizaka S."/>
            <person name="Nomoto H."/>
            <person name="Ohta F."/>
            <person name="Oishi K."/>
            <person name="Rigoutsos I."/>
            <person name="Sano M."/>
            <person name="Sasaki A."/>
            <person name="Sasakura Y."/>
            <person name="Shoguchi E."/>
            <person name="Shin-i T."/>
            <person name="Spagnuolo A."/>
            <person name="Stainier D."/>
            <person name="Suzuki M.M."/>
            <person name="Tassy O."/>
            <person name="Takatori N."/>
            <person name="Tokuoka M."/>
            <person name="Yagi K."/>
            <person name="Yoshizaki F."/>
            <person name="Wada S."/>
            <person name="Zhang C."/>
            <person name="Hyatt P.D."/>
            <person name="Larimer F."/>
            <person name="Detter C."/>
            <person name="Doggett N."/>
            <person name="Glavina T."/>
            <person name="Hawkins T."/>
            <person name="Richardson P."/>
            <person name="Lucas S."/>
            <person name="Kohara Y."/>
            <person name="Levine M."/>
            <person name="Satoh N."/>
            <person name="Rokhsar D.S."/>
        </authorList>
    </citation>
    <scope>NUCLEOTIDE SEQUENCE [LARGE SCALE GENOMIC DNA]</scope>
</reference>
<reference evidence="1" key="4">
    <citation type="submission" date="2025-09" db="UniProtKB">
        <authorList>
            <consortium name="Ensembl"/>
        </authorList>
    </citation>
    <scope>IDENTIFICATION</scope>
</reference>
<protein>
    <submittedName>
        <fullName evidence="1">Uncharacterized protein</fullName>
    </submittedName>
</protein>
<dbReference type="Proteomes" id="UP000008144">
    <property type="component" value="Chromosome 14"/>
</dbReference>
<evidence type="ECO:0000313" key="1">
    <source>
        <dbReference type="Ensembl" id="ENSCINP00000036458.1"/>
    </source>
</evidence>
<proteinExistence type="predicted"/>
<reference evidence="1" key="2">
    <citation type="journal article" date="2008" name="Genome Biol.">
        <title>Improved genome assembly and evidence-based global gene model set for the chordate Ciona intestinalis: new insight into intron and operon populations.</title>
        <authorList>
            <person name="Satou Y."/>
            <person name="Mineta K."/>
            <person name="Ogasawara M."/>
            <person name="Sasakura Y."/>
            <person name="Shoguchi E."/>
            <person name="Ueno K."/>
            <person name="Yamada L."/>
            <person name="Matsumoto J."/>
            <person name="Wasserscheid J."/>
            <person name="Dewar K."/>
            <person name="Wiley G.B."/>
            <person name="Macmil S.L."/>
            <person name="Roe B.A."/>
            <person name="Zeller R.W."/>
            <person name="Hastings K.E."/>
            <person name="Lemaire P."/>
            <person name="Lindquist E."/>
            <person name="Endo T."/>
            <person name="Hotta K."/>
            <person name="Inaba K."/>
        </authorList>
    </citation>
    <scope>NUCLEOTIDE SEQUENCE [LARGE SCALE GENOMIC DNA]</scope>
    <source>
        <strain evidence="1">wild type</strain>
    </source>
</reference>
<sequence>GRGTFYIGNGRIKNGHILKQTRLYRFAFFSSFLIYNMREFEILKKCKKKREQEKKANKHSHLCM</sequence>
<accession>H2Y3H3</accession>
<reference evidence="1" key="3">
    <citation type="submission" date="2025-08" db="UniProtKB">
        <authorList>
            <consortium name="Ensembl"/>
        </authorList>
    </citation>
    <scope>IDENTIFICATION</scope>
</reference>
<organism evidence="1 2">
    <name type="scientific">Ciona intestinalis</name>
    <name type="common">Transparent sea squirt</name>
    <name type="synonym">Ascidia intestinalis</name>
    <dbReference type="NCBI Taxonomy" id="7719"/>
    <lineage>
        <taxon>Eukaryota</taxon>
        <taxon>Metazoa</taxon>
        <taxon>Chordata</taxon>
        <taxon>Tunicata</taxon>
        <taxon>Ascidiacea</taxon>
        <taxon>Phlebobranchia</taxon>
        <taxon>Cionidae</taxon>
        <taxon>Ciona</taxon>
    </lineage>
</organism>
<dbReference type="EMBL" id="EAAA01001208">
    <property type="status" value="NOT_ANNOTATED_CDS"/>
    <property type="molecule type" value="Genomic_DNA"/>
</dbReference>